<dbReference type="AlphaFoldDB" id="A0AAI9VEM2"/>
<reference evidence="1" key="1">
    <citation type="submission" date="2016-11" db="EMBL/GenBank/DDBJ databases">
        <title>The genome sequence of Colletotrichum cuscutae.</title>
        <authorList>
            <person name="Baroncelli R."/>
        </authorList>
    </citation>
    <scope>NUCLEOTIDE SEQUENCE</scope>
    <source>
        <strain evidence="1">IMI 304802</strain>
    </source>
</reference>
<keyword evidence="2" id="KW-1185">Reference proteome</keyword>
<evidence type="ECO:0000313" key="1">
    <source>
        <dbReference type="EMBL" id="KAK1480419.1"/>
    </source>
</evidence>
<name>A0AAI9VEM2_9PEZI</name>
<organism evidence="1 2">
    <name type="scientific">Colletotrichum cuscutae</name>
    <dbReference type="NCBI Taxonomy" id="1209917"/>
    <lineage>
        <taxon>Eukaryota</taxon>
        <taxon>Fungi</taxon>
        <taxon>Dikarya</taxon>
        <taxon>Ascomycota</taxon>
        <taxon>Pezizomycotina</taxon>
        <taxon>Sordariomycetes</taxon>
        <taxon>Hypocreomycetidae</taxon>
        <taxon>Glomerellales</taxon>
        <taxon>Glomerellaceae</taxon>
        <taxon>Colletotrichum</taxon>
        <taxon>Colletotrichum acutatum species complex</taxon>
    </lineage>
</organism>
<gene>
    <name evidence="1" type="ORF">CCUS01_16242</name>
</gene>
<dbReference type="EMBL" id="MPDP01000110">
    <property type="protein sequence ID" value="KAK1480419.1"/>
    <property type="molecule type" value="Genomic_DNA"/>
</dbReference>
<dbReference type="Proteomes" id="UP001239213">
    <property type="component" value="Unassembled WGS sequence"/>
</dbReference>
<proteinExistence type="predicted"/>
<accession>A0AAI9VEM2</accession>
<sequence length="162" mass="18151">MVECPACKGEGMEKARFNGHHDADDFCDGFWLSRETQASGYEGELARWLLWSIAYTVSTVGKLDRSFAKISRQYRESERTRLSSVSHLSCNGYARSMSMLCSNFCKYYTMHHPVPPTSHHVSMMDIFFPGFTGATAALHQLLDGNLDSYASLLCICGLLTLT</sequence>
<protein>
    <submittedName>
        <fullName evidence="1">Uncharacterized protein</fullName>
    </submittedName>
</protein>
<comment type="caution">
    <text evidence="1">The sequence shown here is derived from an EMBL/GenBank/DDBJ whole genome shotgun (WGS) entry which is preliminary data.</text>
</comment>
<evidence type="ECO:0000313" key="2">
    <source>
        <dbReference type="Proteomes" id="UP001239213"/>
    </source>
</evidence>